<feature type="compositionally biased region" description="Low complexity" evidence="2">
    <location>
        <begin position="232"/>
        <end position="247"/>
    </location>
</feature>
<comment type="caution">
    <text evidence="4">The sequence shown here is derived from an EMBL/GenBank/DDBJ whole genome shotgun (WGS) entry which is preliminary data.</text>
</comment>
<reference evidence="4" key="1">
    <citation type="submission" date="2019-10" db="EMBL/GenBank/DDBJ databases">
        <authorList>
            <person name="Zhang R."/>
            <person name="Pan Y."/>
            <person name="Wang J."/>
            <person name="Ma R."/>
            <person name="Yu S."/>
        </authorList>
    </citation>
    <scope>NUCLEOTIDE SEQUENCE</scope>
    <source>
        <strain evidence="4">LA-IB0</strain>
        <tissue evidence="4">Leaf</tissue>
    </source>
</reference>
<dbReference type="AlphaFoldDB" id="A0AAV6YC60"/>
<evidence type="ECO:0000259" key="3">
    <source>
        <dbReference type="SMART" id="SM00645"/>
    </source>
</evidence>
<name>A0AAV6YC60_9LAMI</name>
<dbReference type="Pfam" id="PF00112">
    <property type="entry name" value="Peptidase_C1"/>
    <property type="match status" value="2"/>
</dbReference>
<evidence type="ECO:0000313" key="5">
    <source>
        <dbReference type="Proteomes" id="UP000826271"/>
    </source>
</evidence>
<dbReference type="PANTHER" id="PTHR12411">
    <property type="entry name" value="CYSTEINE PROTEASE FAMILY C1-RELATED"/>
    <property type="match status" value="1"/>
</dbReference>
<evidence type="ECO:0000256" key="1">
    <source>
        <dbReference type="ARBA" id="ARBA00008455"/>
    </source>
</evidence>
<dbReference type="EMBL" id="WHWC01000001">
    <property type="protein sequence ID" value="KAG8390022.1"/>
    <property type="molecule type" value="Genomic_DNA"/>
</dbReference>
<evidence type="ECO:0000256" key="2">
    <source>
        <dbReference type="SAM" id="MobiDB-lite"/>
    </source>
</evidence>
<accession>A0AAV6YC60</accession>
<gene>
    <name evidence="4" type="ORF">BUALT_Bualt01G0040000</name>
</gene>
<dbReference type="PROSITE" id="PS00139">
    <property type="entry name" value="THIOL_PROTEASE_CYS"/>
    <property type="match status" value="1"/>
</dbReference>
<organism evidence="4 5">
    <name type="scientific">Buddleja alternifolia</name>
    <dbReference type="NCBI Taxonomy" id="168488"/>
    <lineage>
        <taxon>Eukaryota</taxon>
        <taxon>Viridiplantae</taxon>
        <taxon>Streptophyta</taxon>
        <taxon>Embryophyta</taxon>
        <taxon>Tracheophyta</taxon>
        <taxon>Spermatophyta</taxon>
        <taxon>Magnoliopsida</taxon>
        <taxon>eudicotyledons</taxon>
        <taxon>Gunneridae</taxon>
        <taxon>Pentapetalae</taxon>
        <taxon>asterids</taxon>
        <taxon>lamiids</taxon>
        <taxon>Lamiales</taxon>
        <taxon>Scrophulariaceae</taxon>
        <taxon>Buddlejeae</taxon>
        <taxon>Buddleja</taxon>
    </lineage>
</organism>
<feature type="region of interest" description="Disordered" evidence="2">
    <location>
        <begin position="227"/>
        <end position="270"/>
    </location>
</feature>
<dbReference type="InterPro" id="IPR000668">
    <property type="entry name" value="Peptidase_C1A_C"/>
</dbReference>
<sequence length="270" mass="29366">MEEIHQIVTGSSVELFVQQLLECDRCNGRCDGGFETGAYEYILLNGGIGSNKDYPYRGVEVYCYERQRVIYDDKKELAQQQAQIKSQMDRYEDELAQRWVPAINTTFEHVGVLQLPPSVDWRKKGAVTLVKRQIDNGSCWAFAAVGAVEGIHQIVTGSLVELSVQQLLKCERCNGGCDGGFETGAYEYIILNGGIGKSVLNEAKVGGFFFTGTSFSTSAAASNSLPSTFPMGSTPPLSPRSSSGSPRIVKQRLGPSALGSTPVNELIPHV</sequence>
<dbReference type="InterPro" id="IPR038765">
    <property type="entry name" value="Papain-like_cys_pep_sf"/>
</dbReference>
<evidence type="ECO:0000313" key="4">
    <source>
        <dbReference type="EMBL" id="KAG8390022.1"/>
    </source>
</evidence>
<comment type="similarity">
    <text evidence="1">Belongs to the peptidase C1 family.</text>
</comment>
<feature type="domain" description="Peptidase C1A papain C-terminal" evidence="3">
    <location>
        <begin position="115"/>
        <end position="263"/>
    </location>
</feature>
<dbReference type="GO" id="GO:0008234">
    <property type="term" value="F:cysteine-type peptidase activity"/>
    <property type="evidence" value="ECO:0007669"/>
    <property type="project" value="InterPro"/>
</dbReference>
<protein>
    <recommendedName>
        <fullName evidence="3">Peptidase C1A papain C-terminal domain-containing protein</fullName>
    </recommendedName>
</protein>
<proteinExistence type="inferred from homology"/>
<dbReference type="Proteomes" id="UP000826271">
    <property type="component" value="Unassembled WGS sequence"/>
</dbReference>
<keyword evidence="5" id="KW-1185">Reference proteome</keyword>
<dbReference type="GO" id="GO:0006508">
    <property type="term" value="P:proteolysis"/>
    <property type="evidence" value="ECO:0007669"/>
    <property type="project" value="InterPro"/>
</dbReference>
<dbReference type="SMART" id="SM00645">
    <property type="entry name" value="Pept_C1"/>
    <property type="match status" value="1"/>
</dbReference>
<dbReference type="Gene3D" id="3.90.70.10">
    <property type="entry name" value="Cysteine proteinases"/>
    <property type="match status" value="2"/>
</dbReference>
<dbReference type="SUPFAM" id="SSF54001">
    <property type="entry name" value="Cysteine proteinases"/>
    <property type="match status" value="2"/>
</dbReference>
<dbReference type="InterPro" id="IPR013128">
    <property type="entry name" value="Peptidase_C1A"/>
</dbReference>
<dbReference type="InterPro" id="IPR000169">
    <property type="entry name" value="Pept_cys_AS"/>
</dbReference>